<comment type="caution">
    <text evidence="1">The sequence shown here is derived from an EMBL/GenBank/DDBJ whole genome shotgun (WGS) entry which is preliminary data.</text>
</comment>
<dbReference type="InterPro" id="IPR016181">
    <property type="entry name" value="Acyl_CoA_acyltransferase"/>
</dbReference>
<dbReference type="SUPFAM" id="SSF55729">
    <property type="entry name" value="Acyl-CoA N-acyltransferases (Nat)"/>
    <property type="match status" value="1"/>
</dbReference>
<dbReference type="EMBL" id="BARS01047132">
    <property type="protein sequence ID" value="GAG36705.1"/>
    <property type="molecule type" value="Genomic_DNA"/>
</dbReference>
<feature type="non-terminal residue" evidence="1">
    <location>
        <position position="1"/>
    </location>
</feature>
<accession>X0X121</accession>
<sequence length="35" mass="4019">DMATLQASGMGRSIYEKMGFTVTTDFRRYEITPED</sequence>
<dbReference type="AlphaFoldDB" id="X0X121"/>
<gene>
    <name evidence="1" type="ORF">S01H1_70838</name>
</gene>
<reference evidence="1" key="1">
    <citation type="journal article" date="2014" name="Front. Microbiol.">
        <title>High frequency of phylogenetically diverse reductive dehalogenase-homologous genes in deep subseafloor sedimentary metagenomes.</title>
        <authorList>
            <person name="Kawai M."/>
            <person name="Futagami T."/>
            <person name="Toyoda A."/>
            <person name="Takaki Y."/>
            <person name="Nishi S."/>
            <person name="Hori S."/>
            <person name="Arai W."/>
            <person name="Tsubouchi T."/>
            <person name="Morono Y."/>
            <person name="Uchiyama I."/>
            <person name="Ito T."/>
            <person name="Fujiyama A."/>
            <person name="Inagaki F."/>
            <person name="Takami H."/>
        </authorList>
    </citation>
    <scope>NUCLEOTIDE SEQUENCE</scope>
    <source>
        <strain evidence="1">Expedition CK06-06</strain>
    </source>
</reference>
<protein>
    <submittedName>
        <fullName evidence="1">Uncharacterized protein</fullName>
    </submittedName>
</protein>
<organism evidence="1">
    <name type="scientific">marine sediment metagenome</name>
    <dbReference type="NCBI Taxonomy" id="412755"/>
    <lineage>
        <taxon>unclassified sequences</taxon>
        <taxon>metagenomes</taxon>
        <taxon>ecological metagenomes</taxon>
    </lineage>
</organism>
<name>X0X121_9ZZZZ</name>
<proteinExistence type="predicted"/>
<evidence type="ECO:0000313" key="1">
    <source>
        <dbReference type="EMBL" id="GAG36705.1"/>
    </source>
</evidence>